<name>A0A6N2KNN6_SALVM</name>
<evidence type="ECO:0000256" key="1">
    <source>
        <dbReference type="SAM" id="MobiDB-lite"/>
    </source>
</evidence>
<proteinExistence type="predicted"/>
<dbReference type="EMBL" id="CAADRP010000435">
    <property type="protein sequence ID" value="VFU28095.1"/>
    <property type="molecule type" value="Genomic_DNA"/>
</dbReference>
<keyword evidence="2" id="KW-0812">Transmembrane</keyword>
<reference evidence="3" key="1">
    <citation type="submission" date="2019-03" db="EMBL/GenBank/DDBJ databases">
        <authorList>
            <person name="Mank J."/>
            <person name="Almeida P."/>
        </authorList>
    </citation>
    <scope>NUCLEOTIDE SEQUENCE</scope>
    <source>
        <strain evidence="3">78183</strain>
    </source>
</reference>
<accession>A0A6N2KNN6</accession>
<dbReference type="InterPro" id="IPR008480">
    <property type="entry name" value="DUF761_pln"/>
</dbReference>
<feature type="transmembrane region" description="Helical" evidence="2">
    <location>
        <begin position="33"/>
        <end position="56"/>
    </location>
</feature>
<sequence length="198" mass="21404">MNKLKRSQILVLSLLAALLVVTPLIPSSLRPKYLYFIFNLLIIALGAEAGLISAAFSKPVVPLTTKPARSSVTAPPDHQASTADQADEAPAKAKVFVKSASENYGSTVIRVDRKVKKCPSLPSLFFIGGGDHGAEAAVEDVRGGHEEGEGEGEGEVGGISGQELYTKAETFIGNFYKQLKMQREESWKKIHGFYHKAF</sequence>
<feature type="compositionally biased region" description="Polar residues" evidence="1">
    <location>
        <begin position="67"/>
        <end position="84"/>
    </location>
</feature>
<organism evidence="3">
    <name type="scientific">Salix viminalis</name>
    <name type="common">Common osier</name>
    <name type="synonym">Basket willow</name>
    <dbReference type="NCBI Taxonomy" id="40686"/>
    <lineage>
        <taxon>Eukaryota</taxon>
        <taxon>Viridiplantae</taxon>
        <taxon>Streptophyta</taxon>
        <taxon>Embryophyta</taxon>
        <taxon>Tracheophyta</taxon>
        <taxon>Spermatophyta</taxon>
        <taxon>Magnoliopsida</taxon>
        <taxon>eudicotyledons</taxon>
        <taxon>Gunneridae</taxon>
        <taxon>Pentapetalae</taxon>
        <taxon>rosids</taxon>
        <taxon>fabids</taxon>
        <taxon>Malpighiales</taxon>
        <taxon>Salicaceae</taxon>
        <taxon>Saliceae</taxon>
        <taxon>Salix</taxon>
    </lineage>
</organism>
<keyword evidence="2" id="KW-1133">Transmembrane helix</keyword>
<protein>
    <recommendedName>
        <fullName evidence="4">DUF4408 domain-containing protein</fullName>
    </recommendedName>
</protein>
<dbReference type="PANTHER" id="PTHR36887">
    <property type="entry name" value="OS01G0532300 PROTEIN"/>
    <property type="match status" value="1"/>
</dbReference>
<evidence type="ECO:0000256" key="2">
    <source>
        <dbReference type="SAM" id="Phobius"/>
    </source>
</evidence>
<keyword evidence="2" id="KW-0472">Membrane</keyword>
<evidence type="ECO:0000313" key="3">
    <source>
        <dbReference type="EMBL" id="VFU28095.1"/>
    </source>
</evidence>
<dbReference type="PANTHER" id="PTHR36887:SF1">
    <property type="entry name" value="OS01G0532300 PROTEIN"/>
    <property type="match status" value="1"/>
</dbReference>
<evidence type="ECO:0008006" key="4">
    <source>
        <dbReference type="Google" id="ProtNLM"/>
    </source>
</evidence>
<gene>
    <name evidence="3" type="ORF">SVIM_LOCUS90826</name>
</gene>
<dbReference type="AlphaFoldDB" id="A0A6N2KNN6"/>
<feature type="region of interest" description="Disordered" evidence="1">
    <location>
        <begin position="66"/>
        <end position="88"/>
    </location>
</feature>
<dbReference type="Pfam" id="PF05553">
    <property type="entry name" value="DUF761"/>
    <property type="match status" value="1"/>
</dbReference>